<dbReference type="Gene3D" id="3.30.590.10">
    <property type="entry name" value="Glutamine synthetase/guanido kinase, catalytic domain"/>
    <property type="match status" value="1"/>
</dbReference>
<dbReference type="Proteomes" id="UP000191522">
    <property type="component" value="Unassembled WGS sequence"/>
</dbReference>
<dbReference type="AlphaFoldDB" id="A0A1V6NVM6"/>
<comment type="caution">
    <text evidence="5">The sequence shown here is derived from an EMBL/GenBank/DDBJ whole genome shotgun (WGS) entry which is preliminary data.</text>
</comment>
<dbReference type="SMART" id="SM01230">
    <property type="entry name" value="Gln-synt_C"/>
    <property type="match status" value="1"/>
</dbReference>
<evidence type="ECO:0000259" key="4">
    <source>
        <dbReference type="PROSITE" id="PS51987"/>
    </source>
</evidence>
<proteinExistence type="inferred from homology"/>
<evidence type="ECO:0000256" key="2">
    <source>
        <dbReference type="PROSITE-ProRule" id="PRU01331"/>
    </source>
</evidence>
<dbReference type="Pfam" id="PF00120">
    <property type="entry name" value="Gln-synt_C"/>
    <property type="match status" value="1"/>
</dbReference>
<evidence type="ECO:0000313" key="6">
    <source>
        <dbReference type="Proteomes" id="UP000191522"/>
    </source>
</evidence>
<dbReference type="EMBL" id="MDYL01000031">
    <property type="protein sequence ID" value="OQD68764.1"/>
    <property type="molecule type" value="Genomic_DNA"/>
</dbReference>
<organism evidence="5 6">
    <name type="scientific">Penicillium decumbens</name>
    <dbReference type="NCBI Taxonomy" id="69771"/>
    <lineage>
        <taxon>Eukaryota</taxon>
        <taxon>Fungi</taxon>
        <taxon>Dikarya</taxon>
        <taxon>Ascomycota</taxon>
        <taxon>Pezizomycotina</taxon>
        <taxon>Eurotiomycetes</taxon>
        <taxon>Eurotiomycetidae</taxon>
        <taxon>Eurotiales</taxon>
        <taxon>Aspergillaceae</taxon>
        <taxon>Penicillium</taxon>
    </lineage>
</organism>
<reference evidence="6" key="1">
    <citation type="journal article" date="2017" name="Nat. Microbiol.">
        <title>Global analysis of biosynthetic gene clusters reveals vast potential of secondary metabolite production in Penicillium species.</title>
        <authorList>
            <person name="Nielsen J.C."/>
            <person name="Grijseels S."/>
            <person name="Prigent S."/>
            <person name="Ji B."/>
            <person name="Dainat J."/>
            <person name="Nielsen K.F."/>
            <person name="Frisvad J.C."/>
            <person name="Workman M."/>
            <person name="Nielsen J."/>
        </authorList>
    </citation>
    <scope>NUCLEOTIDE SEQUENCE [LARGE SCALE GENOMIC DNA]</scope>
    <source>
        <strain evidence="6">IBT 11843</strain>
    </source>
</reference>
<sequence>MLQALEIAEGKRVLSIGPVAFQFTLGNAFLPDIDARGKDVLIPDWTSLYTRPGLDLKYATVMCEIVEYTPTQAEPNWNFCPRHTLNKMVQKVQSQLQVDLLIGFEVEFIIMKRGEGGEVIPHSRSMGGFSVAGYRDPLFAHVEEAIEVLEGACIRFDTVQSEGIQGQYEISLLPLPPMQAIDQLLVVHDTLKAVFMSHGLIATMAPRPIPGLSSSNGQHAHISLNPPNKEEQFLAGILKRLPQLLALCLPYELSYERVTEYCAGTAVAWGTENRAVPIRKIKAGHWELRFIDASANMYLALAALLGAGLSGCINEETLAWQDTAFDESQSPSDGVMLPKEIDDAINQLEGAVEDLDAVLGTRVIKHFVHMKKFEIAMLREKYETPKLRGLMSEIF</sequence>
<dbReference type="GO" id="GO:0004356">
    <property type="term" value="F:glutamine synthetase activity"/>
    <property type="evidence" value="ECO:0007669"/>
    <property type="project" value="InterPro"/>
</dbReference>
<dbReference type="OMA" id="WGSENRA"/>
<keyword evidence="1" id="KW-0436">Ligase</keyword>
<protein>
    <recommendedName>
        <fullName evidence="4">GS catalytic domain-containing protein</fullName>
    </recommendedName>
</protein>
<evidence type="ECO:0000256" key="3">
    <source>
        <dbReference type="RuleBase" id="RU000384"/>
    </source>
</evidence>
<accession>A0A1V6NVM6</accession>
<comment type="similarity">
    <text evidence="2 3">Belongs to the glutamine synthetase family.</text>
</comment>
<dbReference type="SUPFAM" id="SSF55931">
    <property type="entry name" value="Glutamine synthetase/guanido kinase"/>
    <property type="match status" value="1"/>
</dbReference>
<evidence type="ECO:0000313" key="5">
    <source>
        <dbReference type="EMBL" id="OQD68764.1"/>
    </source>
</evidence>
<dbReference type="PANTHER" id="PTHR43785">
    <property type="entry name" value="GAMMA-GLUTAMYLPUTRESCINE SYNTHETASE"/>
    <property type="match status" value="1"/>
</dbReference>
<evidence type="ECO:0000256" key="1">
    <source>
        <dbReference type="ARBA" id="ARBA00022598"/>
    </source>
</evidence>
<keyword evidence="6" id="KW-1185">Reference proteome</keyword>
<dbReference type="InterPro" id="IPR008146">
    <property type="entry name" value="Gln_synth_cat_dom"/>
</dbReference>
<dbReference type="PROSITE" id="PS51987">
    <property type="entry name" value="GS_CATALYTIC"/>
    <property type="match status" value="1"/>
</dbReference>
<feature type="domain" description="GS catalytic" evidence="4">
    <location>
        <begin position="81"/>
        <end position="395"/>
    </location>
</feature>
<gene>
    <name evidence="5" type="ORF">PENDEC_c031G05438</name>
</gene>
<dbReference type="InterPro" id="IPR014746">
    <property type="entry name" value="Gln_synth/guanido_kin_cat_dom"/>
</dbReference>
<dbReference type="OrthoDB" id="3364440at2759"/>
<name>A0A1V6NVM6_PENDC</name>
<dbReference type="STRING" id="69771.A0A1V6NVM6"/>
<dbReference type="PANTHER" id="PTHR43785:SF2">
    <property type="entry name" value="TYPE-1 GLUTAMINE SYNTHETASE 1"/>
    <property type="match status" value="1"/>
</dbReference>